<organism evidence="1 2">
    <name type="scientific">Haematococcus lacustris</name>
    <name type="common">Green alga</name>
    <name type="synonym">Haematococcus pluvialis</name>
    <dbReference type="NCBI Taxonomy" id="44745"/>
    <lineage>
        <taxon>Eukaryota</taxon>
        <taxon>Viridiplantae</taxon>
        <taxon>Chlorophyta</taxon>
        <taxon>core chlorophytes</taxon>
        <taxon>Chlorophyceae</taxon>
        <taxon>CS clade</taxon>
        <taxon>Chlamydomonadales</taxon>
        <taxon>Haematococcaceae</taxon>
        <taxon>Haematococcus</taxon>
    </lineage>
</organism>
<dbReference type="AlphaFoldDB" id="A0A6A0AJV8"/>
<keyword evidence="2" id="KW-1185">Reference proteome</keyword>
<sequence>MRGNSGRGCTVRTGNVTAAASAGTAALTPCVKSFMSQFTAAGVNQVHPLLRCKGCSRTPE</sequence>
<evidence type="ECO:0000313" key="2">
    <source>
        <dbReference type="Proteomes" id="UP000485058"/>
    </source>
</evidence>
<name>A0A6A0AJV8_HAELA</name>
<comment type="caution">
    <text evidence="1">The sequence shown here is derived from an EMBL/GenBank/DDBJ whole genome shotgun (WGS) entry which is preliminary data.</text>
</comment>
<dbReference type="Proteomes" id="UP000485058">
    <property type="component" value="Unassembled WGS sequence"/>
</dbReference>
<evidence type="ECO:0000313" key="1">
    <source>
        <dbReference type="EMBL" id="GFH32775.1"/>
    </source>
</evidence>
<accession>A0A6A0AJV8</accession>
<proteinExistence type="predicted"/>
<gene>
    <name evidence="1" type="ORF">HaLaN_32053</name>
</gene>
<dbReference type="EMBL" id="BLLF01007113">
    <property type="protein sequence ID" value="GFH32775.1"/>
    <property type="molecule type" value="Genomic_DNA"/>
</dbReference>
<reference evidence="1 2" key="1">
    <citation type="submission" date="2020-02" db="EMBL/GenBank/DDBJ databases">
        <title>Draft genome sequence of Haematococcus lacustris strain NIES-144.</title>
        <authorList>
            <person name="Morimoto D."/>
            <person name="Nakagawa S."/>
            <person name="Yoshida T."/>
            <person name="Sawayama S."/>
        </authorList>
    </citation>
    <scope>NUCLEOTIDE SEQUENCE [LARGE SCALE GENOMIC DNA]</scope>
    <source>
        <strain evidence="1 2">NIES-144</strain>
    </source>
</reference>
<protein>
    <submittedName>
        <fullName evidence="1">Uncharacterized protein</fullName>
    </submittedName>
</protein>